<organism evidence="1">
    <name type="scientific">Rhizophora mucronata</name>
    <name type="common">Asiatic mangrove</name>
    <dbReference type="NCBI Taxonomy" id="61149"/>
    <lineage>
        <taxon>Eukaryota</taxon>
        <taxon>Viridiplantae</taxon>
        <taxon>Streptophyta</taxon>
        <taxon>Embryophyta</taxon>
        <taxon>Tracheophyta</taxon>
        <taxon>Spermatophyta</taxon>
        <taxon>Magnoliopsida</taxon>
        <taxon>eudicotyledons</taxon>
        <taxon>Gunneridae</taxon>
        <taxon>Pentapetalae</taxon>
        <taxon>rosids</taxon>
        <taxon>fabids</taxon>
        <taxon>Malpighiales</taxon>
        <taxon>Rhizophoraceae</taxon>
        <taxon>Rhizophora</taxon>
    </lineage>
</organism>
<protein>
    <submittedName>
        <fullName evidence="1">Uncharacterized protein</fullName>
    </submittedName>
</protein>
<dbReference type="AlphaFoldDB" id="A0A2P2IJ40"/>
<proteinExistence type="predicted"/>
<name>A0A2P2IJ40_RHIMU</name>
<reference evidence="1" key="1">
    <citation type="submission" date="2018-02" db="EMBL/GenBank/DDBJ databases">
        <title>Rhizophora mucronata_Transcriptome.</title>
        <authorList>
            <person name="Meera S.P."/>
            <person name="Sreeshan A."/>
            <person name="Augustine A."/>
        </authorList>
    </citation>
    <scope>NUCLEOTIDE SEQUENCE</scope>
    <source>
        <tissue evidence="1">Leaf</tissue>
    </source>
</reference>
<dbReference type="EMBL" id="GGEC01000752">
    <property type="protein sequence ID" value="MBW81235.1"/>
    <property type="molecule type" value="Transcribed_RNA"/>
</dbReference>
<accession>A0A2P2IJ40</accession>
<sequence>MLLALFSCSCLLQDEINNLAGFVFCGFPEEAFTQHPLEIGGYGFSSWVFLSEVVFRFCLFLDLCFHSVACSARNLQGNHLKSKM</sequence>
<evidence type="ECO:0000313" key="1">
    <source>
        <dbReference type="EMBL" id="MBW81235.1"/>
    </source>
</evidence>